<dbReference type="CDD" id="cd00202">
    <property type="entry name" value="ZnF_GATA"/>
    <property type="match status" value="1"/>
</dbReference>
<evidence type="ECO:0000313" key="10">
    <source>
        <dbReference type="Proteomes" id="UP000604825"/>
    </source>
</evidence>
<feature type="region of interest" description="Disordered" evidence="7">
    <location>
        <begin position="162"/>
        <end position="188"/>
    </location>
</feature>
<evidence type="ECO:0000256" key="4">
    <source>
        <dbReference type="ARBA" id="ARBA00022833"/>
    </source>
</evidence>
<dbReference type="AlphaFoldDB" id="A0A811RTJ6"/>
<dbReference type="GO" id="GO:0030154">
    <property type="term" value="P:cell differentiation"/>
    <property type="evidence" value="ECO:0007669"/>
    <property type="project" value="TreeGrafter"/>
</dbReference>
<evidence type="ECO:0000256" key="5">
    <source>
        <dbReference type="ARBA" id="ARBA00023159"/>
    </source>
</evidence>
<dbReference type="PANTHER" id="PTHR45658">
    <property type="entry name" value="GATA TRANSCRIPTION FACTOR"/>
    <property type="match status" value="1"/>
</dbReference>
<name>A0A811RTJ6_9POAL</name>
<accession>A0A811RTJ6</accession>
<proteinExistence type="inferred from homology"/>
<dbReference type="GO" id="GO:0005634">
    <property type="term" value="C:nucleus"/>
    <property type="evidence" value="ECO:0007669"/>
    <property type="project" value="TreeGrafter"/>
</dbReference>
<dbReference type="PANTHER" id="PTHR45658:SF18">
    <property type="entry name" value="PROTEIN GAT2"/>
    <property type="match status" value="1"/>
</dbReference>
<feature type="compositionally biased region" description="Low complexity" evidence="7">
    <location>
        <begin position="162"/>
        <end position="172"/>
    </location>
</feature>
<dbReference type="GO" id="GO:0008270">
    <property type="term" value="F:zinc ion binding"/>
    <property type="evidence" value="ECO:0007669"/>
    <property type="project" value="UniProtKB-KW"/>
</dbReference>
<keyword evidence="3 6" id="KW-0863">Zinc-finger</keyword>
<feature type="region of interest" description="Disordered" evidence="7">
    <location>
        <begin position="204"/>
        <end position="247"/>
    </location>
</feature>
<sequence length="402" mass="41413">MEVSAECAGGGRVRKEADLFLVDDLLDLPCDDEEEAQEAVVVGDGEGDGSKQQQAAVLGRACGTGGEEGAAGNASNDSSAVTTTLDSCSNSLSVSGLADGDFSGGLCEPYDQLAELEWLSNYMGEDNFPTEDLKKLQLITGIPPAGTGTATAPAPAPAVAAAAQQAQPAGGVLPPEAPVPGKARSKRSRIAPCSWASRLLVLPPPPASPPSPASAAISPSESGTAAPAFPAKKPSKSAKKEAPTTPVPNNAAAAAAAAAASAAAAGEGRRCLHCETDKTPQWRTGPLGPKTLCNACGVRYKSGRLVPEYRPAASPTFVVSKHSNSHRKVLELRRQKEAHLHPHPHPHHQYQPQPPQGALAHVGGALMHAPTPLMFDGPAGPLIGDDFLIHNHHIGPDFRQLI</sequence>
<dbReference type="GO" id="GO:0043565">
    <property type="term" value="F:sequence-specific DNA binding"/>
    <property type="evidence" value="ECO:0007669"/>
    <property type="project" value="InterPro"/>
</dbReference>
<keyword evidence="2" id="KW-0479">Metal-binding</keyword>
<dbReference type="Gene3D" id="3.30.50.10">
    <property type="entry name" value="Erythroid Transcription Factor GATA-1, subunit A"/>
    <property type="match status" value="1"/>
</dbReference>
<dbReference type="Proteomes" id="UP000604825">
    <property type="component" value="Unassembled WGS sequence"/>
</dbReference>
<evidence type="ECO:0000256" key="7">
    <source>
        <dbReference type="SAM" id="MobiDB-lite"/>
    </source>
</evidence>
<keyword evidence="5" id="KW-0010">Activator</keyword>
<evidence type="ECO:0000256" key="2">
    <source>
        <dbReference type="ARBA" id="ARBA00022723"/>
    </source>
</evidence>
<feature type="domain" description="GATA-type" evidence="8">
    <location>
        <begin position="265"/>
        <end position="301"/>
    </location>
</feature>
<keyword evidence="10" id="KW-1185">Reference proteome</keyword>
<evidence type="ECO:0000313" key="9">
    <source>
        <dbReference type="EMBL" id="CAD6333175.1"/>
    </source>
</evidence>
<dbReference type="InterPro" id="IPR051140">
    <property type="entry name" value="GATA_TF"/>
</dbReference>
<protein>
    <recommendedName>
        <fullName evidence="8">GATA-type domain-containing protein</fullName>
    </recommendedName>
</protein>
<dbReference type="GO" id="GO:0006355">
    <property type="term" value="P:regulation of DNA-templated transcription"/>
    <property type="evidence" value="ECO:0007669"/>
    <property type="project" value="InterPro"/>
</dbReference>
<evidence type="ECO:0000256" key="1">
    <source>
        <dbReference type="ARBA" id="ARBA00005694"/>
    </source>
</evidence>
<dbReference type="Pfam" id="PF00320">
    <property type="entry name" value="GATA"/>
    <property type="match status" value="1"/>
</dbReference>
<reference evidence="9" key="1">
    <citation type="submission" date="2020-10" db="EMBL/GenBank/DDBJ databases">
        <authorList>
            <person name="Han B."/>
            <person name="Lu T."/>
            <person name="Zhao Q."/>
            <person name="Huang X."/>
            <person name="Zhao Y."/>
        </authorList>
    </citation>
    <scope>NUCLEOTIDE SEQUENCE</scope>
</reference>
<dbReference type="FunFam" id="3.30.50.10:FF:000018">
    <property type="entry name" value="GATA transcription factor"/>
    <property type="match status" value="1"/>
</dbReference>
<keyword evidence="4" id="KW-0862">Zinc</keyword>
<dbReference type="OrthoDB" id="2162994at2759"/>
<dbReference type="PROSITE" id="PS00344">
    <property type="entry name" value="GATA_ZN_FINGER_1"/>
    <property type="match status" value="1"/>
</dbReference>
<dbReference type="InterPro" id="IPR013088">
    <property type="entry name" value="Znf_NHR/GATA"/>
</dbReference>
<feature type="compositionally biased region" description="Low complexity" evidence="7">
    <location>
        <begin position="213"/>
        <end position="232"/>
    </location>
</feature>
<dbReference type="SMART" id="SM00401">
    <property type="entry name" value="ZnF_GATA"/>
    <property type="match status" value="1"/>
</dbReference>
<organism evidence="9 10">
    <name type="scientific">Miscanthus lutarioriparius</name>
    <dbReference type="NCBI Taxonomy" id="422564"/>
    <lineage>
        <taxon>Eukaryota</taxon>
        <taxon>Viridiplantae</taxon>
        <taxon>Streptophyta</taxon>
        <taxon>Embryophyta</taxon>
        <taxon>Tracheophyta</taxon>
        <taxon>Spermatophyta</taxon>
        <taxon>Magnoliopsida</taxon>
        <taxon>Liliopsida</taxon>
        <taxon>Poales</taxon>
        <taxon>Poaceae</taxon>
        <taxon>PACMAD clade</taxon>
        <taxon>Panicoideae</taxon>
        <taxon>Andropogonodae</taxon>
        <taxon>Andropogoneae</taxon>
        <taxon>Saccharinae</taxon>
        <taxon>Miscanthus</taxon>
    </lineage>
</organism>
<dbReference type="EMBL" id="CAJGYO010000017">
    <property type="protein sequence ID" value="CAD6333175.1"/>
    <property type="molecule type" value="Genomic_DNA"/>
</dbReference>
<evidence type="ECO:0000256" key="3">
    <source>
        <dbReference type="ARBA" id="ARBA00022771"/>
    </source>
</evidence>
<comment type="caution">
    <text evidence="9">The sequence shown here is derived from an EMBL/GenBank/DDBJ whole genome shotgun (WGS) entry which is preliminary data.</text>
</comment>
<comment type="similarity">
    <text evidence="1">Belongs to the type IV zinc-finger family. Class A subfamily.</text>
</comment>
<dbReference type="PROSITE" id="PS50114">
    <property type="entry name" value="GATA_ZN_FINGER_2"/>
    <property type="match status" value="1"/>
</dbReference>
<evidence type="ECO:0000256" key="6">
    <source>
        <dbReference type="PROSITE-ProRule" id="PRU00094"/>
    </source>
</evidence>
<dbReference type="SUPFAM" id="SSF57716">
    <property type="entry name" value="Glucocorticoid receptor-like (DNA-binding domain)"/>
    <property type="match status" value="1"/>
</dbReference>
<gene>
    <name evidence="9" type="ORF">NCGR_LOCUS57273</name>
</gene>
<evidence type="ECO:0000259" key="8">
    <source>
        <dbReference type="PROSITE" id="PS50114"/>
    </source>
</evidence>
<dbReference type="InterPro" id="IPR000679">
    <property type="entry name" value="Znf_GATA"/>
</dbReference>